<feature type="domain" description="Fungal lipase-type" evidence="1">
    <location>
        <begin position="17"/>
        <end position="74"/>
    </location>
</feature>
<reference evidence="2 3" key="1">
    <citation type="journal article" date="2014" name="Genome Announc.">
        <title>Draft genome sequences of eight enterohepatic helicobacter species isolated from both laboratory and wild rodents.</title>
        <authorList>
            <person name="Sheh A."/>
            <person name="Shen Z."/>
            <person name="Fox J.G."/>
        </authorList>
    </citation>
    <scope>NUCLEOTIDE SEQUENCE [LARGE SCALE GENOMIC DNA]</scope>
    <source>
        <strain evidence="2 3">ATCC 49320</strain>
    </source>
</reference>
<dbReference type="SUPFAM" id="SSF53474">
    <property type="entry name" value="alpha/beta-Hydrolases"/>
    <property type="match status" value="1"/>
</dbReference>
<dbReference type="InterPro" id="IPR002921">
    <property type="entry name" value="Fungal_lipase-type"/>
</dbReference>
<dbReference type="EMBL" id="JRPJ02000084">
    <property type="protein sequence ID" value="TLE07667.1"/>
    <property type="molecule type" value="Genomic_DNA"/>
</dbReference>
<dbReference type="RefSeq" id="WP_138196310.1">
    <property type="nucleotide sequence ID" value="NZ_JRPJ02000084.1"/>
</dbReference>
<dbReference type="InterPro" id="IPR029058">
    <property type="entry name" value="AB_hydrolase_fold"/>
</dbReference>
<evidence type="ECO:0000313" key="2">
    <source>
        <dbReference type="EMBL" id="TLE07667.1"/>
    </source>
</evidence>
<dbReference type="Pfam" id="PF01764">
    <property type="entry name" value="Lipase_3"/>
    <property type="match status" value="1"/>
</dbReference>
<gene>
    <name evidence="2" type="ORF">LS79_011130</name>
</gene>
<dbReference type="AlphaFoldDB" id="A0A4U8U423"/>
<organism evidence="2 3">
    <name type="scientific">Helicobacter bilis</name>
    <dbReference type="NCBI Taxonomy" id="37372"/>
    <lineage>
        <taxon>Bacteria</taxon>
        <taxon>Pseudomonadati</taxon>
        <taxon>Campylobacterota</taxon>
        <taxon>Epsilonproteobacteria</taxon>
        <taxon>Campylobacterales</taxon>
        <taxon>Helicobacteraceae</taxon>
        <taxon>Helicobacter</taxon>
    </lineage>
</organism>
<proteinExistence type="predicted"/>
<evidence type="ECO:0000313" key="3">
    <source>
        <dbReference type="Proteomes" id="UP000029857"/>
    </source>
</evidence>
<evidence type="ECO:0000259" key="1">
    <source>
        <dbReference type="Pfam" id="PF01764"/>
    </source>
</evidence>
<protein>
    <submittedName>
        <fullName evidence="2">DUF2974 domain-containing protein</fullName>
    </submittedName>
</protein>
<sequence length="512" mass="59650">DGSLLLSSTPLEQYNDMLRFYNQCKTKYPKIKIPNSLTLTGHSLGGCLAQLLALSLCDDKNRNNIKALYTYNAPGARKIAPHYDYIVKLFAFHSKEQQEKFIKEEIENIANRARDLGKNNISLESKIREILHKIIQEKHSQYYGITMSISTHTTTMMLNINAVPILADIAQCYETLAYNYTQHFKEDRNTPQNFKLKGDERYTYKLSIQDSIYHCESSNNEYKNKWYMDSPISKLGIKLGLHQDNQYSDTTLLHTINTGSGTTGDHSIIPLTQTLYFYSYLLELDSNNTMLESKLQSNNDKERLSEYLYTLNVFMKNIKTAMNILIHEIDKKNKEKYEKFKKQMKWYQSTPNYDSIDYLALFISQVNELAFKIETLKEDNNKYFTSSIDIHTIIDTILKLQEHNYLIEIIDNDKLRAMRNQCKADNKASITEKLSLETCQPFRLVDKNTISYLNENNLHQIFGYKDLGHILSQEWHEEYINGRYEIAKGLYFGGNTISSLSKYAKDKELRIS</sequence>
<name>A0A4U8U423_9HELI</name>
<comment type="caution">
    <text evidence="2">The sequence shown here is derived from an EMBL/GenBank/DDBJ whole genome shotgun (WGS) entry which is preliminary data.</text>
</comment>
<dbReference type="Proteomes" id="UP000029857">
    <property type="component" value="Unassembled WGS sequence"/>
</dbReference>
<dbReference type="Gene3D" id="3.40.50.1820">
    <property type="entry name" value="alpha/beta hydrolase"/>
    <property type="match status" value="1"/>
</dbReference>
<accession>A0A4U8U423</accession>
<feature type="non-terminal residue" evidence="2">
    <location>
        <position position="1"/>
    </location>
</feature>
<dbReference type="GO" id="GO:0006629">
    <property type="term" value="P:lipid metabolic process"/>
    <property type="evidence" value="ECO:0007669"/>
    <property type="project" value="InterPro"/>
</dbReference>